<keyword evidence="1" id="KW-1133">Transmembrane helix</keyword>
<dbReference type="InterPro" id="IPR038461">
    <property type="entry name" value="Schlafen_AlbA_2_dom_sf"/>
</dbReference>
<evidence type="ECO:0000256" key="1">
    <source>
        <dbReference type="SAM" id="Phobius"/>
    </source>
</evidence>
<dbReference type="Gene3D" id="3.30.450.20">
    <property type="entry name" value="PAS domain"/>
    <property type="match status" value="2"/>
</dbReference>
<feature type="domain" description="Schlafen AlbA-2" evidence="2">
    <location>
        <begin position="393"/>
        <end position="525"/>
    </location>
</feature>
<dbReference type="Proteomes" id="UP000295717">
    <property type="component" value="Unassembled WGS sequence"/>
</dbReference>
<keyword evidence="1" id="KW-0472">Membrane</keyword>
<gene>
    <name evidence="3" type="ORF">EDC35_102298</name>
</gene>
<organism evidence="3 4">
    <name type="scientific">Thiobaca trueperi</name>
    <dbReference type="NCBI Taxonomy" id="127458"/>
    <lineage>
        <taxon>Bacteria</taxon>
        <taxon>Pseudomonadati</taxon>
        <taxon>Pseudomonadota</taxon>
        <taxon>Gammaproteobacteria</taxon>
        <taxon>Chromatiales</taxon>
        <taxon>Chromatiaceae</taxon>
        <taxon>Thiobaca</taxon>
    </lineage>
</organism>
<comment type="caution">
    <text evidence="3">The sequence shown here is derived from an EMBL/GenBank/DDBJ whole genome shotgun (WGS) entry which is preliminary data.</text>
</comment>
<reference evidence="3 4" key="1">
    <citation type="submission" date="2019-03" db="EMBL/GenBank/DDBJ databases">
        <title>Genomic Encyclopedia of Type Strains, Phase IV (KMG-IV): sequencing the most valuable type-strain genomes for metagenomic binning, comparative biology and taxonomic classification.</title>
        <authorList>
            <person name="Goeker M."/>
        </authorList>
    </citation>
    <scope>NUCLEOTIDE SEQUENCE [LARGE SCALE GENOMIC DNA]</scope>
    <source>
        <strain evidence="3 4">DSM 13587</strain>
    </source>
</reference>
<evidence type="ECO:0000313" key="4">
    <source>
        <dbReference type="Proteomes" id="UP000295717"/>
    </source>
</evidence>
<keyword evidence="1" id="KW-0812">Transmembrane</keyword>
<dbReference type="EMBL" id="SMAO01000002">
    <property type="protein sequence ID" value="TCT22967.1"/>
    <property type="molecule type" value="Genomic_DNA"/>
</dbReference>
<dbReference type="Pfam" id="PF04326">
    <property type="entry name" value="SLFN_AlbA_2"/>
    <property type="match status" value="1"/>
</dbReference>
<sequence>MTPLSLFRLSSGPIRSRLLRDLMLLVASSVGLLMAINLLLINDIKHDLAGDRIEAATTLVRDEVLGLLLPVRQQLLIVRDGLQSAGIAPADEQALNQRLIPTLAHIPQIAGAIDATADGREYFLRREGDGWLTRQRVAEHPTQASVTLWDAMLNQRESREESSPTLPGSRPWFREAAETPGEVVWSPPYVFASLGVPGVTASIAWPGSDPLRVTALDVTLQSIVDAIRRLDIGVDGRAFLFSGEGGVFVPPESSETASGEHHADGFFSAQTRLGGPLPFDAIAAWKTAGEPHDDLIRFHSVGEDWWGGFRPLLTDDPDGAWIGVVLPVSETLTILQSRWHLIALTALLILVASLSLALLVVRKYSRQLRDLPKLSIDRRRLEADLRELIAAGEGPHLEFKSTMRMNLRTQTKGKEIELAWLKGVAAFLNTEGGILLIGIADDGTTLGLEADQFENEDKCHLHFKNLLNQHLGPEYARCVRFYLHDLDGLRIGAVECERADAPAFLRDDKQRELFIIRNGPSNIELSISRALKYIRSRF</sequence>
<evidence type="ECO:0000259" key="2">
    <source>
        <dbReference type="Pfam" id="PF04326"/>
    </source>
</evidence>
<dbReference type="Gene3D" id="3.30.950.30">
    <property type="entry name" value="Schlafen, AAA domain"/>
    <property type="match status" value="1"/>
</dbReference>
<keyword evidence="4" id="KW-1185">Reference proteome</keyword>
<keyword evidence="3" id="KW-0238">DNA-binding</keyword>
<dbReference type="InterPro" id="IPR007421">
    <property type="entry name" value="Schlafen_AlbA_2_dom"/>
</dbReference>
<proteinExistence type="predicted"/>
<dbReference type="GO" id="GO:0003677">
    <property type="term" value="F:DNA binding"/>
    <property type="evidence" value="ECO:0007669"/>
    <property type="project" value="UniProtKB-KW"/>
</dbReference>
<dbReference type="OrthoDB" id="9798761at2"/>
<name>A0A4R3N3Q6_9GAMM</name>
<dbReference type="RefSeq" id="WP_132976088.1">
    <property type="nucleotide sequence ID" value="NZ_SMAO01000002.1"/>
</dbReference>
<feature type="transmembrane region" description="Helical" evidence="1">
    <location>
        <begin position="339"/>
        <end position="361"/>
    </location>
</feature>
<evidence type="ECO:0000313" key="3">
    <source>
        <dbReference type="EMBL" id="TCT22967.1"/>
    </source>
</evidence>
<protein>
    <submittedName>
        <fullName evidence="3">Putative DNA-binding protein</fullName>
    </submittedName>
</protein>
<accession>A0A4R3N3Q6</accession>
<dbReference type="AlphaFoldDB" id="A0A4R3N3Q6"/>